<dbReference type="AlphaFoldDB" id="A0A4U3MMQ4"/>
<accession>A0A4U3MMQ4</accession>
<protein>
    <submittedName>
        <fullName evidence="2">Uncharacterized protein</fullName>
    </submittedName>
</protein>
<keyword evidence="3" id="KW-1185">Reference proteome</keyword>
<organism evidence="2 3">
    <name type="scientific">Herbidospora galbida</name>
    <dbReference type="NCBI Taxonomy" id="2575442"/>
    <lineage>
        <taxon>Bacteria</taxon>
        <taxon>Bacillati</taxon>
        <taxon>Actinomycetota</taxon>
        <taxon>Actinomycetes</taxon>
        <taxon>Streptosporangiales</taxon>
        <taxon>Streptosporangiaceae</taxon>
        <taxon>Herbidospora</taxon>
    </lineage>
</organism>
<comment type="caution">
    <text evidence="2">The sequence shown here is derived from an EMBL/GenBank/DDBJ whole genome shotgun (WGS) entry which is preliminary data.</text>
</comment>
<dbReference type="Proteomes" id="UP000308705">
    <property type="component" value="Unassembled WGS sequence"/>
</dbReference>
<sequence length="113" mass="11296">MRTQHGAQPGGFLVNDRRLDVQVGAGQAGVEDHDAAGPAGQGQGGRDGVVDEVVHVGVDAEAVQVVVQGVGGGAGAFEGAGRDEHGRRPAVDGVDEDAFGHGVALDHDRLATG</sequence>
<dbReference type="EMBL" id="SZQA01000002">
    <property type="protein sequence ID" value="TKK90801.1"/>
    <property type="molecule type" value="Genomic_DNA"/>
</dbReference>
<gene>
    <name evidence="2" type="ORF">FDA94_03280</name>
</gene>
<evidence type="ECO:0000313" key="2">
    <source>
        <dbReference type="EMBL" id="TKK90801.1"/>
    </source>
</evidence>
<feature type="region of interest" description="Disordered" evidence="1">
    <location>
        <begin position="23"/>
        <end position="48"/>
    </location>
</feature>
<name>A0A4U3MMQ4_9ACTN</name>
<feature type="region of interest" description="Disordered" evidence="1">
    <location>
        <begin position="74"/>
        <end position="113"/>
    </location>
</feature>
<reference evidence="2 3" key="1">
    <citation type="submission" date="2019-04" db="EMBL/GenBank/DDBJ databases">
        <title>Herbidospora sp. NEAU-GS14.nov., a novel actinomycete isolated from soil.</title>
        <authorList>
            <person name="Han L."/>
        </authorList>
    </citation>
    <scope>NUCLEOTIDE SEQUENCE [LARGE SCALE GENOMIC DNA]</scope>
    <source>
        <strain evidence="2 3">NEAU-GS14</strain>
    </source>
</reference>
<evidence type="ECO:0000313" key="3">
    <source>
        <dbReference type="Proteomes" id="UP000308705"/>
    </source>
</evidence>
<evidence type="ECO:0000256" key="1">
    <source>
        <dbReference type="SAM" id="MobiDB-lite"/>
    </source>
</evidence>
<feature type="compositionally biased region" description="Basic and acidic residues" evidence="1">
    <location>
        <begin position="104"/>
        <end position="113"/>
    </location>
</feature>
<proteinExistence type="predicted"/>
<feature type="compositionally biased region" description="Basic and acidic residues" evidence="1">
    <location>
        <begin position="80"/>
        <end position="90"/>
    </location>
</feature>